<comment type="caution">
    <text evidence="1">The sequence shown here is derived from an EMBL/GenBank/DDBJ whole genome shotgun (WGS) entry which is preliminary data.</text>
</comment>
<proteinExistence type="predicted"/>
<dbReference type="AlphaFoldDB" id="A0A5D3E619"/>
<protein>
    <submittedName>
        <fullName evidence="1">Uncharacterized protein</fullName>
    </submittedName>
</protein>
<reference evidence="1 2" key="1">
    <citation type="submission" date="2019-08" db="EMBL/GenBank/DDBJ databases">
        <title>Draft genome sequences of two oriental melons (Cucumis melo L. var makuwa).</title>
        <authorList>
            <person name="Kwon S.-Y."/>
        </authorList>
    </citation>
    <scope>NUCLEOTIDE SEQUENCE [LARGE SCALE GENOMIC DNA]</scope>
    <source>
        <strain evidence="2">cv. Chang Bougi</strain>
        <tissue evidence="1">Leaf</tissue>
    </source>
</reference>
<evidence type="ECO:0000313" key="1">
    <source>
        <dbReference type="EMBL" id="TYK31523.1"/>
    </source>
</evidence>
<gene>
    <name evidence="1" type="ORF">E5676_scaffold455G008490</name>
</gene>
<dbReference type="Proteomes" id="UP000321947">
    <property type="component" value="Unassembled WGS sequence"/>
</dbReference>
<dbReference type="EMBL" id="SSTD01000141">
    <property type="protein sequence ID" value="TYK31523.1"/>
    <property type="molecule type" value="Genomic_DNA"/>
</dbReference>
<evidence type="ECO:0000313" key="2">
    <source>
        <dbReference type="Proteomes" id="UP000321947"/>
    </source>
</evidence>
<name>A0A5D3E619_CUCMM</name>
<accession>A0A5D3E619</accession>
<sequence>MSVGNNGIPDAFLGIARHCPTASRNPLYKLFSSVFHRIETEKGKGGKNRTKATVLLSLPSPPSVLSSLPSLAVVLPSSATLGFARFMAYPIMYITRHQYSIERLLEATIGGGRLQHV</sequence>
<organism evidence="1 2">
    <name type="scientific">Cucumis melo var. makuwa</name>
    <name type="common">Oriental melon</name>
    <dbReference type="NCBI Taxonomy" id="1194695"/>
    <lineage>
        <taxon>Eukaryota</taxon>
        <taxon>Viridiplantae</taxon>
        <taxon>Streptophyta</taxon>
        <taxon>Embryophyta</taxon>
        <taxon>Tracheophyta</taxon>
        <taxon>Spermatophyta</taxon>
        <taxon>Magnoliopsida</taxon>
        <taxon>eudicotyledons</taxon>
        <taxon>Gunneridae</taxon>
        <taxon>Pentapetalae</taxon>
        <taxon>rosids</taxon>
        <taxon>fabids</taxon>
        <taxon>Cucurbitales</taxon>
        <taxon>Cucurbitaceae</taxon>
        <taxon>Benincaseae</taxon>
        <taxon>Cucumis</taxon>
    </lineage>
</organism>